<keyword evidence="2" id="KW-0378">Hydrolase</keyword>
<protein>
    <submittedName>
        <fullName evidence="2">Valacyclovir hydrolase</fullName>
    </submittedName>
</protein>
<dbReference type="PANTHER" id="PTHR46331">
    <property type="entry name" value="VALACYCLOVIR HYDROLASE"/>
    <property type="match status" value="1"/>
</dbReference>
<dbReference type="AlphaFoldDB" id="A0A482VHH6"/>
<evidence type="ECO:0000313" key="2">
    <source>
        <dbReference type="EMBL" id="RZC32046.1"/>
    </source>
</evidence>
<sequence length="256" mass="29154">MHLQEQTVNVNGQIINYVKTGEGNKTLLCFPGALGTIWSDFKPQIADLDKTKFTVIAWDPPGYGSSRPPERNFSVKFYENDADTAYNFMMQLGIKKFSLLGWSDGGISSMIISAKYPTVVDKLIIWGANAYVIPEEIQSYEKIRDISQWSDRMKAPLIKLYTEEGLQTMWNNWCDALNQIFIKSGGDLCKESLKNITCPTLILHGDKDPMVADEHPEYLASNIKGAKLYRFPEGKHNIHLRFSREFNDVVTEFLLK</sequence>
<proteinExistence type="predicted"/>
<dbReference type="Proteomes" id="UP000292052">
    <property type="component" value="Unassembled WGS sequence"/>
</dbReference>
<evidence type="ECO:0000313" key="3">
    <source>
        <dbReference type="Proteomes" id="UP000292052"/>
    </source>
</evidence>
<dbReference type="PANTHER" id="PTHR46331:SF2">
    <property type="entry name" value="VALACYCLOVIR HYDROLASE"/>
    <property type="match status" value="1"/>
</dbReference>
<dbReference type="Gene3D" id="3.40.50.1820">
    <property type="entry name" value="alpha/beta hydrolase"/>
    <property type="match status" value="1"/>
</dbReference>
<name>A0A482VHH6_ASBVE</name>
<keyword evidence="3" id="KW-1185">Reference proteome</keyword>
<gene>
    <name evidence="2" type="ORF">BDFB_002259</name>
</gene>
<dbReference type="InterPro" id="IPR029058">
    <property type="entry name" value="AB_hydrolase_fold"/>
</dbReference>
<organism evidence="2 3">
    <name type="scientific">Asbolus verrucosus</name>
    <name type="common">Desert ironclad beetle</name>
    <dbReference type="NCBI Taxonomy" id="1661398"/>
    <lineage>
        <taxon>Eukaryota</taxon>
        <taxon>Metazoa</taxon>
        <taxon>Ecdysozoa</taxon>
        <taxon>Arthropoda</taxon>
        <taxon>Hexapoda</taxon>
        <taxon>Insecta</taxon>
        <taxon>Pterygota</taxon>
        <taxon>Neoptera</taxon>
        <taxon>Endopterygota</taxon>
        <taxon>Coleoptera</taxon>
        <taxon>Polyphaga</taxon>
        <taxon>Cucujiformia</taxon>
        <taxon>Tenebrionidae</taxon>
        <taxon>Pimeliinae</taxon>
        <taxon>Asbolus</taxon>
    </lineage>
</organism>
<evidence type="ECO:0000259" key="1">
    <source>
        <dbReference type="Pfam" id="PF00561"/>
    </source>
</evidence>
<feature type="domain" description="AB hydrolase-1" evidence="1">
    <location>
        <begin position="162"/>
        <end position="240"/>
    </location>
</feature>
<reference evidence="2 3" key="1">
    <citation type="submission" date="2017-03" db="EMBL/GenBank/DDBJ databases">
        <title>Genome of the blue death feigning beetle - Asbolus verrucosus.</title>
        <authorList>
            <person name="Rider S.D."/>
        </authorList>
    </citation>
    <scope>NUCLEOTIDE SEQUENCE [LARGE SCALE GENOMIC DNA]</scope>
    <source>
        <strain evidence="2">Butters</strain>
        <tissue evidence="2">Head and leg muscle</tissue>
    </source>
</reference>
<comment type="caution">
    <text evidence="2">The sequence shown here is derived from an EMBL/GenBank/DDBJ whole genome shotgun (WGS) entry which is preliminary data.</text>
</comment>
<accession>A0A482VHH6</accession>
<dbReference type="InterPro" id="IPR000073">
    <property type="entry name" value="AB_hydrolase_1"/>
</dbReference>
<dbReference type="OrthoDB" id="19657at2759"/>
<dbReference type="SUPFAM" id="SSF53474">
    <property type="entry name" value="alpha/beta-Hydrolases"/>
    <property type="match status" value="1"/>
</dbReference>
<dbReference type="GO" id="GO:0017171">
    <property type="term" value="F:serine hydrolase activity"/>
    <property type="evidence" value="ECO:0007669"/>
    <property type="project" value="TreeGrafter"/>
</dbReference>
<dbReference type="EMBL" id="QDEB01100535">
    <property type="protein sequence ID" value="RZC32046.1"/>
    <property type="molecule type" value="Genomic_DNA"/>
</dbReference>
<dbReference type="STRING" id="1661398.A0A482VHH6"/>
<feature type="domain" description="AB hydrolase-1" evidence="1">
    <location>
        <begin position="26"/>
        <end position="136"/>
    </location>
</feature>
<dbReference type="Pfam" id="PF00561">
    <property type="entry name" value="Abhydrolase_1"/>
    <property type="match status" value="2"/>
</dbReference>